<dbReference type="PIRSF" id="PIRSF001439">
    <property type="entry name" value="CryM"/>
    <property type="match status" value="1"/>
</dbReference>
<protein>
    <submittedName>
        <fullName evidence="1">2,3-diaminopropionate biosynthesis protein SbnB</fullName>
    </submittedName>
</protein>
<keyword evidence="2" id="KW-1185">Reference proteome</keyword>
<gene>
    <name evidence="1" type="ORF">A4D02_34775</name>
</gene>
<organism evidence="1 2">
    <name type="scientific">Niastella koreensis</name>
    <dbReference type="NCBI Taxonomy" id="354356"/>
    <lineage>
        <taxon>Bacteria</taxon>
        <taxon>Pseudomonadati</taxon>
        <taxon>Bacteroidota</taxon>
        <taxon>Chitinophagia</taxon>
        <taxon>Chitinophagales</taxon>
        <taxon>Chitinophagaceae</taxon>
        <taxon>Niastella</taxon>
    </lineage>
</organism>
<dbReference type="InterPro" id="IPR003462">
    <property type="entry name" value="ODC_Mu_crystall"/>
</dbReference>
<reference evidence="1 2" key="1">
    <citation type="submission" date="2016-04" db="EMBL/GenBank/DDBJ databases">
        <authorList>
            <person name="Chen L."/>
            <person name="Zhuang W."/>
            <person name="Wang G."/>
        </authorList>
    </citation>
    <scope>NUCLEOTIDE SEQUENCE [LARGE SCALE GENOMIC DNA]</scope>
    <source>
        <strain evidence="2">GR20</strain>
    </source>
</reference>
<evidence type="ECO:0000313" key="2">
    <source>
        <dbReference type="Proteomes" id="UP000192277"/>
    </source>
</evidence>
<dbReference type="Gene3D" id="3.30.1780.10">
    <property type="entry name" value="ornithine cyclodeaminase, domain 1"/>
    <property type="match status" value="1"/>
</dbReference>
<dbReference type="Pfam" id="PF02423">
    <property type="entry name" value="OCD_Mu_crystall"/>
    <property type="match status" value="1"/>
</dbReference>
<proteinExistence type="predicted"/>
<accession>A0ABX3NS89</accession>
<dbReference type="SUPFAM" id="SSF51735">
    <property type="entry name" value="NAD(P)-binding Rossmann-fold domains"/>
    <property type="match status" value="1"/>
</dbReference>
<dbReference type="Proteomes" id="UP000192277">
    <property type="component" value="Unassembled WGS sequence"/>
</dbReference>
<sequence>MKYLNEDDIKKIGVNWPAVTTVIRKACKTMAQEDFAQPIKPYLRYRNRKNRIIAMPGFLGGETELAGIKWIASFPDNINKGIRRAHSVIILNDAATGQPVSIINTPLLSGIRTAGVSGLMVELWLKYNHMSRIRVGMCGLGPIGRLHTDMLFGLLGDRIEMVSIYDIRPCEKMVSEHPHADSIRICDTWQEAFSNADIFVTCTVSNGPYIDSMPKKGSLHLNVSLRDYMASWIQYADTIIVDDWDEVCRENTDIENMHLNHGLQKQQVYNIVELVAGIGLSQLKQPQTVMFNPMGMSVFDIAVAGHYFTRAEQLTVGTELE</sequence>
<dbReference type="InterPro" id="IPR023401">
    <property type="entry name" value="ODC_N"/>
</dbReference>
<dbReference type="EMBL" id="LWBO01000024">
    <property type="protein sequence ID" value="OQP44391.1"/>
    <property type="molecule type" value="Genomic_DNA"/>
</dbReference>
<dbReference type="InterPro" id="IPR036291">
    <property type="entry name" value="NAD(P)-bd_dom_sf"/>
</dbReference>
<dbReference type="PANTHER" id="PTHR13812">
    <property type="entry name" value="KETIMINE REDUCTASE MU-CRYSTALLIN"/>
    <property type="match status" value="1"/>
</dbReference>
<dbReference type="PANTHER" id="PTHR13812:SF19">
    <property type="entry name" value="KETIMINE REDUCTASE MU-CRYSTALLIN"/>
    <property type="match status" value="1"/>
</dbReference>
<dbReference type="Gene3D" id="3.40.50.720">
    <property type="entry name" value="NAD(P)-binding Rossmann-like Domain"/>
    <property type="match status" value="1"/>
</dbReference>
<evidence type="ECO:0000313" key="1">
    <source>
        <dbReference type="EMBL" id="OQP44391.1"/>
    </source>
</evidence>
<comment type="caution">
    <text evidence="1">The sequence shown here is derived from an EMBL/GenBank/DDBJ whole genome shotgun (WGS) entry which is preliminary data.</text>
</comment>
<dbReference type="RefSeq" id="WP_014218583.1">
    <property type="nucleotide sequence ID" value="NZ_LWBO01000024.1"/>
</dbReference>
<name>A0ABX3NS89_9BACT</name>